<dbReference type="PANTHER" id="PTHR33405:SF17">
    <property type="entry name" value="PROTEIN FLC EXPRESSOR"/>
    <property type="match status" value="1"/>
</dbReference>
<dbReference type="AlphaFoldDB" id="A0A8K0MQZ2"/>
<keyword evidence="3" id="KW-0221">Differentiation</keyword>
<name>A0A8K0MQZ2_9ROSA</name>
<dbReference type="Proteomes" id="UP000796880">
    <property type="component" value="Unassembled WGS sequence"/>
</dbReference>
<evidence type="ECO:0000256" key="6">
    <source>
        <dbReference type="SAM" id="MobiDB-lite"/>
    </source>
</evidence>
<keyword evidence="5" id="KW-0287">Flowering</keyword>
<evidence type="ECO:0000256" key="5">
    <source>
        <dbReference type="ARBA" id="ARBA00023089"/>
    </source>
</evidence>
<evidence type="ECO:0000313" key="8">
    <source>
        <dbReference type="Proteomes" id="UP000796880"/>
    </source>
</evidence>
<keyword evidence="2" id="KW-0217">Developmental protein</keyword>
<comment type="caution">
    <text evidence="7">The sequence shown here is derived from an EMBL/GenBank/DDBJ whole genome shotgun (WGS) entry which is preliminary data.</text>
</comment>
<protein>
    <recommendedName>
        <fullName evidence="9">Protein FLC EXPRESSOR</fullName>
    </recommendedName>
</protein>
<evidence type="ECO:0000256" key="4">
    <source>
        <dbReference type="ARBA" id="ARBA00023054"/>
    </source>
</evidence>
<dbReference type="PANTHER" id="PTHR33405">
    <property type="entry name" value="PROTEIN FLX-LIKE 2"/>
    <property type="match status" value="1"/>
</dbReference>
<reference evidence="7" key="1">
    <citation type="submission" date="2020-03" db="EMBL/GenBank/DDBJ databases">
        <title>A high-quality chromosome-level genome assembly of a woody plant with both climbing and erect habits, Rhamnella rubrinervis.</title>
        <authorList>
            <person name="Lu Z."/>
            <person name="Yang Y."/>
            <person name="Zhu X."/>
            <person name="Sun Y."/>
        </authorList>
    </citation>
    <scope>NUCLEOTIDE SEQUENCE</scope>
    <source>
        <strain evidence="7">BYM</strain>
        <tissue evidence="7">Leaf</tissue>
    </source>
</reference>
<dbReference type="GO" id="GO:0030154">
    <property type="term" value="P:cell differentiation"/>
    <property type="evidence" value="ECO:0007669"/>
    <property type="project" value="UniProtKB-KW"/>
</dbReference>
<dbReference type="OrthoDB" id="1928946at2759"/>
<dbReference type="EMBL" id="VOIH02000002">
    <property type="protein sequence ID" value="KAF3454864.1"/>
    <property type="molecule type" value="Genomic_DNA"/>
</dbReference>
<sequence length="276" mass="30988">MAGRYSHPRPNAVELRHVTLSRVSHNHARHIMDSPRLLHRAKHHHSSTQALEDRIEIQHREIQSLLLDNQRLAATHVALKQELALAHQDLRSLSAATANAKAELDAHVREVYERSLNMDAEVRSIDAMSAELDQVRVDVQKLVALRKELTAELQAIEDDLARASLESKQVEEIKAEIDTMHQEIQRGRAAIEYERKTCASNLEHKQAMEKSMVSMAHTIEKLHAELDHAEKRAMAAAAAANPNPEHPVPYGNSDMAYRGQAFPDPYGIHQPSGSGR</sequence>
<evidence type="ECO:0000256" key="2">
    <source>
        <dbReference type="ARBA" id="ARBA00022473"/>
    </source>
</evidence>
<comment type="similarity">
    <text evidence="1">Belongs to the FLX family.</text>
</comment>
<gene>
    <name evidence="7" type="ORF">FNV43_RR05312</name>
</gene>
<proteinExistence type="inferred from homology"/>
<keyword evidence="4" id="KW-0175">Coiled coil</keyword>
<evidence type="ECO:0008006" key="9">
    <source>
        <dbReference type="Google" id="ProtNLM"/>
    </source>
</evidence>
<dbReference type="InterPro" id="IPR040353">
    <property type="entry name" value="FLX/FLX-like"/>
</dbReference>
<feature type="region of interest" description="Disordered" evidence="6">
    <location>
        <begin position="236"/>
        <end position="276"/>
    </location>
</feature>
<evidence type="ECO:0000256" key="3">
    <source>
        <dbReference type="ARBA" id="ARBA00022782"/>
    </source>
</evidence>
<dbReference type="GO" id="GO:0009908">
    <property type="term" value="P:flower development"/>
    <property type="evidence" value="ECO:0007669"/>
    <property type="project" value="UniProtKB-KW"/>
</dbReference>
<evidence type="ECO:0000256" key="1">
    <source>
        <dbReference type="ARBA" id="ARBA00005405"/>
    </source>
</evidence>
<accession>A0A8K0MQZ2</accession>
<evidence type="ECO:0000313" key="7">
    <source>
        <dbReference type="EMBL" id="KAF3454864.1"/>
    </source>
</evidence>
<keyword evidence="8" id="KW-1185">Reference proteome</keyword>
<organism evidence="7 8">
    <name type="scientific">Rhamnella rubrinervis</name>
    <dbReference type="NCBI Taxonomy" id="2594499"/>
    <lineage>
        <taxon>Eukaryota</taxon>
        <taxon>Viridiplantae</taxon>
        <taxon>Streptophyta</taxon>
        <taxon>Embryophyta</taxon>
        <taxon>Tracheophyta</taxon>
        <taxon>Spermatophyta</taxon>
        <taxon>Magnoliopsida</taxon>
        <taxon>eudicotyledons</taxon>
        <taxon>Gunneridae</taxon>
        <taxon>Pentapetalae</taxon>
        <taxon>rosids</taxon>
        <taxon>fabids</taxon>
        <taxon>Rosales</taxon>
        <taxon>Rhamnaceae</taxon>
        <taxon>rhamnoid group</taxon>
        <taxon>Rhamneae</taxon>
        <taxon>Rhamnella</taxon>
    </lineage>
</organism>